<feature type="domain" description="PGG" evidence="3">
    <location>
        <begin position="453"/>
        <end position="565"/>
    </location>
</feature>
<dbReference type="SUPFAM" id="SSF48403">
    <property type="entry name" value="Ankyrin repeat"/>
    <property type="match status" value="1"/>
</dbReference>
<evidence type="ECO:0000256" key="2">
    <source>
        <dbReference type="SAM" id="Phobius"/>
    </source>
</evidence>
<dbReference type="EMBL" id="JAYKXN010000003">
    <property type="protein sequence ID" value="KAK7303883.1"/>
    <property type="molecule type" value="Genomic_DNA"/>
</dbReference>
<feature type="transmembrane region" description="Helical" evidence="2">
    <location>
        <begin position="537"/>
        <end position="570"/>
    </location>
</feature>
<accession>A0AAN9JTH6</accession>
<dbReference type="Gene3D" id="1.25.40.20">
    <property type="entry name" value="Ankyrin repeat-containing domain"/>
    <property type="match status" value="2"/>
</dbReference>
<keyword evidence="2" id="KW-0812">Transmembrane</keyword>
<evidence type="ECO:0000256" key="1">
    <source>
        <dbReference type="ARBA" id="ARBA00004413"/>
    </source>
</evidence>
<comment type="subcellular location">
    <subcellularLocation>
        <location evidence="1">Cell membrane</location>
        <topology evidence="1">Peripheral membrane protein</topology>
        <orientation evidence="1">Cytoplasmic side</orientation>
    </subcellularLocation>
</comment>
<evidence type="ECO:0000313" key="4">
    <source>
        <dbReference type="EMBL" id="KAK7303883.1"/>
    </source>
</evidence>
<dbReference type="GO" id="GO:0005886">
    <property type="term" value="C:plasma membrane"/>
    <property type="evidence" value="ECO:0007669"/>
    <property type="project" value="UniProtKB-SubCell"/>
</dbReference>
<dbReference type="InterPro" id="IPR002110">
    <property type="entry name" value="Ankyrin_rpt"/>
</dbReference>
<name>A0AAN9JTH6_CLITE</name>
<protein>
    <recommendedName>
        <fullName evidence="3">PGG domain-containing protein</fullName>
    </recommendedName>
</protein>
<keyword evidence="5" id="KW-1185">Reference proteome</keyword>
<gene>
    <name evidence="4" type="ORF">RJT34_14801</name>
</gene>
<dbReference type="Pfam" id="PF13962">
    <property type="entry name" value="PGG"/>
    <property type="match status" value="1"/>
</dbReference>
<dbReference type="Proteomes" id="UP001359559">
    <property type="component" value="Unassembled WGS sequence"/>
</dbReference>
<evidence type="ECO:0000259" key="3">
    <source>
        <dbReference type="Pfam" id="PF13962"/>
    </source>
</evidence>
<proteinExistence type="predicted"/>
<feature type="transmembrane region" description="Helical" evidence="2">
    <location>
        <begin position="462"/>
        <end position="480"/>
    </location>
</feature>
<feature type="transmembrane region" description="Helical" evidence="2">
    <location>
        <begin position="576"/>
        <end position="602"/>
    </location>
</feature>
<dbReference type="Pfam" id="PF12796">
    <property type="entry name" value="Ank_2"/>
    <property type="match status" value="1"/>
</dbReference>
<dbReference type="AlphaFoldDB" id="A0AAN9JTH6"/>
<feature type="transmembrane region" description="Helical" evidence="2">
    <location>
        <begin position="500"/>
        <end position="525"/>
    </location>
</feature>
<reference evidence="4 5" key="1">
    <citation type="submission" date="2024-01" db="EMBL/GenBank/DDBJ databases">
        <title>The genomes of 5 underutilized Papilionoideae crops provide insights into root nodulation and disease resistance.</title>
        <authorList>
            <person name="Yuan L."/>
        </authorList>
    </citation>
    <scope>NUCLEOTIDE SEQUENCE [LARGE SCALE GENOMIC DNA]</scope>
    <source>
        <strain evidence="4">LY-2023</strain>
        <tissue evidence="4">Leaf</tissue>
    </source>
</reference>
<keyword evidence="2" id="KW-0472">Membrane</keyword>
<sequence>MDSATATPEAQVAVNIGDSAVTNTEPQLTAQHNGDPTNTRSQLTRHKSATYKRPLLDFLDDTNDDDANRIFVTECVPLHMHTLGGNWEAAKRMLDKNAKLKSAAIATGWATVLHVAAGTNHYHFVEELLKLLKDDEIELLDEKGNTAFCFVAAAGNMRIAELLLKRDPRLPTIKGGHGMTPLQFAALQGRCQMAWRLYKPTIPIFEDMDWKLLFFTCIETGIYDLALKLATEREELALTRDENNQTALHLLAQLQKPLDSRCKCSEHHSPIIINPRMKKHVVLQLVKCLWTTIIHKRNSRQIVEFISNPYPLLFDAARVGNFGFLSELISAYPSLMWQVDSRDRSIIHIAVLYRHASIYNLIHEIGSLKDIIVTFVGTEDRNTLLHLAAKLAPPGQLELISGAAFQMSLEILWFKEVRRIMPPSFISMKNSEDLTAQELFTREHADLRKNAESWMKHTAESCMLISTVIATGVFSAAISLPGGMDDQKKTPNYLDKPSFLVFAISDATAFISSATAILIFMSILVSRYAEDDFHQSLPLKLILGLITLFISITSMMVAFGSAFFITYYYGLKWVPGFVSALACLPILVFIILQFSLWSDIIYSTYYCRTQFKPGKKMLYVVE</sequence>
<dbReference type="InterPro" id="IPR036770">
    <property type="entry name" value="Ankyrin_rpt-contain_sf"/>
</dbReference>
<evidence type="ECO:0000313" key="5">
    <source>
        <dbReference type="Proteomes" id="UP001359559"/>
    </source>
</evidence>
<organism evidence="4 5">
    <name type="scientific">Clitoria ternatea</name>
    <name type="common">Butterfly pea</name>
    <dbReference type="NCBI Taxonomy" id="43366"/>
    <lineage>
        <taxon>Eukaryota</taxon>
        <taxon>Viridiplantae</taxon>
        <taxon>Streptophyta</taxon>
        <taxon>Embryophyta</taxon>
        <taxon>Tracheophyta</taxon>
        <taxon>Spermatophyta</taxon>
        <taxon>Magnoliopsida</taxon>
        <taxon>eudicotyledons</taxon>
        <taxon>Gunneridae</taxon>
        <taxon>Pentapetalae</taxon>
        <taxon>rosids</taxon>
        <taxon>fabids</taxon>
        <taxon>Fabales</taxon>
        <taxon>Fabaceae</taxon>
        <taxon>Papilionoideae</taxon>
        <taxon>50 kb inversion clade</taxon>
        <taxon>NPAAA clade</taxon>
        <taxon>indigoferoid/millettioid clade</taxon>
        <taxon>Phaseoleae</taxon>
        <taxon>Clitoria</taxon>
    </lineage>
</organism>
<keyword evidence="2" id="KW-1133">Transmembrane helix</keyword>
<dbReference type="PANTHER" id="PTHR24177">
    <property type="entry name" value="CASKIN"/>
    <property type="match status" value="1"/>
</dbReference>
<comment type="caution">
    <text evidence="4">The sequence shown here is derived from an EMBL/GenBank/DDBJ whole genome shotgun (WGS) entry which is preliminary data.</text>
</comment>
<dbReference type="PANTHER" id="PTHR24177:SF437">
    <property type="entry name" value="ANKYRIN REPEAT PROTEIN"/>
    <property type="match status" value="1"/>
</dbReference>
<dbReference type="SMART" id="SM00248">
    <property type="entry name" value="ANK"/>
    <property type="match status" value="5"/>
</dbReference>
<dbReference type="InterPro" id="IPR026961">
    <property type="entry name" value="PGG_dom"/>
</dbReference>